<comment type="caution">
    <text evidence="1">The sequence shown here is derived from an EMBL/GenBank/DDBJ whole genome shotgun (WGS) entry which is preliminary data.</text>
</comment>
<dbReference type="OrthoDB" id="10529514at2759"/>
<protein>
    <submittedName>
        <fullName evidence="1">Uncharacterized protein</fullName>
    </submittedName>
</protein>
<evidence type="ECO:0000313" key="2">
    <source>
        <dbReference type="Proteomes" id="UP000186922"/>
    </source>
</evidence>
<accession>A0A1D1UWJ3</accession>
<dbReference type="AlphaFoldDB" id="A0A1D1UWJ3"/>
<keyword evidence="2" id="KW-1185">Reference proteome</keyword>
<dbReference type="EMBL" id="BDGG01000002">
    <property type="protein sequence ID" value="GAU93851.1"/>
    <property type="molecule type" value="Genomic_DNA"/>
</dbReference>
<gene>
    <name evidence="1" type="primary">RvY_05722-1</name>
    <name evidence="1" type="synonym">RvY_05722.1</name>
    <name evidence="1" type="ORF">RvY_05722</name>
</gene>
<dbReference type="Proteomes" id="UP000186922">
    <property type="component" value="Unassembled WGS sequence"/>
</dbReference>
<reference evidence="1 2" key="1">
    <citation type="journal article" date="2016" name="Nat. Commun.">
        <title>Extremotolerant tardigrade genome and improved radiotolerance of human cultured cells by tardigrade-unique protein.</title>
        <authorList>
            <person name="Hashimoto T."/>
            <person name="Horikawa D.D."/>
            <person name="Saito Y."/>
            <person name="Kuwahara H."/>
            <person name="Kozuka-Hata H."/>
            <person name="Shin-I T."/>
            <person name="Minakuchi Y."/>
            <person name="Ohishi K."/>
            <person name="Motoyama A."/>
            <person name="Aizu T."/>
            <person name="Enomoto A."/>
            <person name="Kondo K."/>
            <person name="Tanaka S."/>
            <person name="Hara Y."/>
            <person name="Koshikawa S."/>
            <person name="Sagara H."/>
            <person name="Miura T."/>
            <person name="Yokobori S."/>
            <person name="Miyagawa K."/>
            <person name="Suzuki Y."/>
            <person name="Kubo T."/>
            <person name="Oyama M."/>
            <person name="Kohara Y."/>
            <person name="Fujiyama A."/>
            <person name="Arakawa K."/>
            <person name="Katayama T."/>
            <person name="Toyoda A."/>
            <person name="Kunieda T."/>
        </authorList>
    </citation>
    <scope>NUCLEOTIDE SEQUENCE [LARGE SCALE GENOMIC DNA]</scope>
    <source>
        <strain evidence="1 2">YOKOZUNA-1</strain>
    </source>
</reference>
<name>A0A1D1UWJ3_RAMVA</name>
<organism evidence="1 2">
    <name type="scientific">Ramazzottius varieornatus</name>
    <name type="common">Water bear</name>
    <name type="synonym">Tardigrade</name>
    <dbReference type="NCBI Taxonomy" id="947166"/>
    <lineage>
        <taxon>Eukaryota</taxon>
        <taxon>Metazoa</taxon>
        <taxon>Ecdysozoa</taxon>
        <taxon>Tardigrada</taxon>
        <taxon>Eutardigrada</taxon>
        <taxon>Parachela</taxon>
        <taxon>Hypsibioidea</taxon>
        <taxon>Ramazzottiidae</taxon>
        <taxon>Ramazzottius</taxon>
    </lineage>
</organism>
<proteinExistence type="predicted"/>
<evidence type="ECO:0000313" key="1">
    <source>
        <dbReference type="EMBL" id="GAU93851.1"/>
    </source>
</evidence>
<sequence>MEASDQSSAHSHRLWLRSFIEQLPTCSTVLPPKFIPFLRLLADQANSEELSAAVLPIILSALGALPAKINEYRRFRDTDDTLRKRASLCALAQQVSSAYIATFENASASATEKLIEVLLDKDLQFFYKAQPARSTQVLEDGEEELDFGHDLDWSKSPVRTDRTFFSSLFVFPDEMIDYCEAFCKSSLINFSNDSAAMHLRMTLNFVLLALSNMISGVPVAPSERISWLKRLAELMRTFYGVFSDVLMLKSRIEEPAASS</sequence>